<keyword evidence="5 7" id="KW-0472">Membrane</keyword>
<name>A0A8E2QEW8_9GAMM</name>
<evidence type="ECO:0000256" key="5">
    <source>
        <dbReference type="ARBA" id="ARBA00023136"/>
    </source>
</evidence>
<proteinExistence type="predicted"/>
<dbReference type="GO" id="GO:0022904">
    <property type="term" value="P:respiratory electron transport chain"/>
    <property type="evidence" value="ECO:0007669"/>
    <property type="project" value="InterPro"/>
</dbReference>
<accession>A0A8E2QEW8</accession>
<evidence type="ECO:0000256" key="3">
    <source>
        <dbReference type="ARBA" id="ARBA00022692"/>
    </source>
</evidence>
<keyword evidence="4 7" id="KW-1133">Transmembrane helix</keyword>
<dbReference type="GO" id="GO:0009055">
    <property type="term" value="F:electron transfer activity"/>
    <property type="evidence" value="ECO:0007669"/>
    <property type="project" value="InterPro"/>
</dbReference>
<feature type="region of interest" description="Disordered" evidence="6">
    <location>
        <begin position="1"/>
        <end position="23"/>
    </location>
</feature>
<dbReference type="GO" id="GO:0005886">
    <property type="term" value="C:plasma membrane"/>
    <property type="evidence" value="ECO:0007669"/>
    <property type="project" value="UniProtKB-SubCell"/>
</dbReference>
<keyword evidence="10" id="KW-1185">Reference proteome</keyword>
<feature type="domain" description="Cytochrome b561 bacterial/Ni-hydrogenase" evidence="8">
    <location>
        <begin position="66"/>
        <end position="235"/>
    </location>
</feature>
<dbReference type="InterPro" id="IPR051542">
    <property type="entry name" value="Hydrogenase_cytochrome"/>
</dbReference>
<dbReference type="InterPro" id="IPR016174">
    <property type="entry name" value="Di-haem_cyt_TM"/>
</dbReference>
<feature type="transmembrane region" description="Helical" evidence="7">
    <location>
        <begin position="204"/>
        <end position="223"/>
    </location>
</feature>
<feature type="transmembrane region" description="Helical" evidence="7">
    <location>
        <begin position="72"/>
        <end position="91"/>
    </location>
</feature>
<feature type="transmembrane region" description="Helical" evidence="7">
    <location>
        <begin position="151"/>
        <end position="173"/>
    </location>
</feature>
<feature type="transmembrane region" description="Helical" evidence="7">
    <location>
        <begin position="97"/>
        <end position="118"/>
    </location>
</feature>
<sequence length="289" mass="30794">MRCGAQSYACPPQASMPAGAPLSARRGATAGRLPALRTAVTLAAARPRRPCGFGSLRGHVGHIKLWDAPLRIFHWLFAASVTAAIVTGWIGGNLMVWHGRLGLLVLGLLVFRLLWGFVGSTYARWSRILAATLGVRDYLQDNWREAGHNPLGAFSVLAMLGLVGFQVGSGLLATDDIAFQGPLYALVDSATSDWLSGLHRQAKWLLLALIGLHLAAIAWYGLVRRKPLVRAMIGGRARREHPAQQDARGGSLLAAALAVIVAVGSVWAVQAVAERMKPAPAAAAPSLDW</sequence>
<comment type="caution">
    <text evidence="9">The sequence shown here is derived from an EMBL/GenBank/DDBJ whole genome shotgun (WGS) entry which is preliminary data.</text>
</comment>
<feature type="transmembrane region" description="Helical" evidence="7">
    <location>
        <begin position="249"/>
        <end position="269"/>
    </location>
</feature>
<organism evidence="9 10">
    <name type="scientific">Stutzerimonas degradans</name>
    <dbReference type="NCBI Taxonomy" id="2968968"/>
    <lineage>
        <taxon>Bacteria</taxon>
        <taxon>Pseudomonadati</taxon>
        <taxon>Pseudomonadota</taxon>
        <taxon>Gammaproteobacteria</taxon>
        <taxon>Pseudomonadales</taxon>
        <taxon>Pseudomonadaceae</taxon>
        <taxon>Stutzerimonas</taxon>
    </lineage>
</organism>
<dbReference type="SUPFAM" id="SSF81342">
    <property type="entry name" value="Transmembrane di-heme cytochromes"/>
    <property type="match status" value="1"/>
</dbReference>
<dbReference type="InterPro" id="IPR011577">
    <property type="entry name" value="Cyt_b561_bac/Ni-Hgenase"/>
</dbReference>
<dbReference type="AlphaFoldDB" id="A0A8E2QEW8"/>
<evidence type="ECO:0000313" key="10">
    <source>
        <dbReference type="Proteomes" id="UP000235881"/>
    </source>
</evidence>
<comment type="subcellular location">
    <subcellularLocation>
        <location evidence="1">Cell membrane</location>
        <topology evidence="1">Multi-pass membrane protein</topology>
    </subcellularLocation>
</comment>
<dbReference type="GO" id="GO:0020037">
    <property type="term" value="F:heme binding"/>
    <property type="evidence" value="ECO:0007669"/>
    <property type="project" value="TreeGrafter"/>
</dbReference>
<dbReference type="PANTHER" id="PTHR30485">
    <property type="entry name" value="NI/FE-HYDROGENASE 1 B-TYPE CYTOCHROME SUBUNIT"/>
    <property type="match status" value="1"/>
</dbReference>
<evidence type="ECO:0000256" key="2">
    <source>
        <dbReference type="ARBA" id="ARBA00022475"/>
    </source>
</evidence>
<dbReference type="EMBL" id="POUK01000002">
    <property type="protein sequence ID" value="PNF77478.1"/>
    <property type="molecule type" value="Genomic_DNA"/>
</dbReference>
<gene>
    <name evidence="9" type="ORF">CXK95_07260</name>
</gene>
<protein>
    <submittedName>
        <fullName evidence="9">Cytochrome B</fullName>
    </submittedName>
</protein>
<evidence type="ECO:0000256" key="7">
    <source>
        <dbReference type="SAM" id="Phobius"/>
    </source>
</evidence>
<keyword evidence="2" id="KW-1003">Cell membrane</keyword>
<keyword evidence="3 7" id="KW-0812">Transmembrane</keyword>
<dbReference type="Proteomes" id="UP000235881">
    <property type="component" value="Unassembled WGS sequence"/>
</dbReference>
<dbReference type="Pfam" id="PF01292">
    <property type="entry name" value="Ni_hydr_CYTB"/>
    <property type="match status" value="1"/>
</dbReference>
<evidence type="ECO:0000259" key="8">
    <source>
        <dbReference type="Pfam" id="PF01292"/>
    </source>
</evidence>
<reference evidence="9 10" key="1">
    <citation type="submission" date="2018-01" db="EMBL/GenBank/DDBJ databases">
        <title>Denitrification phenotypes of diverse strains of Pseudomonas stutzeri.</title>
        <authorList>
            <person name="Milligan D.A."/>
            <person name="Bergaust L."/>
            <person name="Bakken L.R."/>
            <person name="Frostegard A."/>
        </authorList>
    </citation>
    <scope>NUCLEOTIDE SEQUENCE [LARGE SCALE GENOMIC DNA]</scope>
    <source>
        <strain evidence="9 10">DSM 50238</strain>
    </source>
</reference>
<dbReference type="PANTHER" id="PTHR30485:SF2">
    <property type="entry name" value="BLL0597 PROTEIN"/>
    <property type="match status" value="1"/>
</dbReference>
<evidence type="ECO:0000313" key="9">
    <source>
        <dbReference type="EMBL" id="PNF77478.1"/>
    </source>
</evidence>
<evidence type="ECO:0000256" key="4">
    <source>
        <dbReference type="ARBA" id="ARBA00022989"/>
    </source>
</evidence>
<evidence type="ECO:0000256" key="6">
    <source>
        <dbReference type="SAM" id="MobiDB-lite"/>
    </source>
</evidence>
<dbReference type="Gene3D" id="1.20.950.20">
    <property type="entry name" value="Transmembrane di-heme cytochromes, Chain C"/>
    <property type="match status" value="1"/>
</dbReference>
<evidence type="ECO:0000256" key="1">
    <source>
        <dbReference type="ARBA" id="ARBA00004651"/>
    </source>
</evidence>